<keyword evidence="3" id="KW-0812">Transmembrane</keyword>
<dbReference type="GO" id="GO:0009678">
    <property type="term" value="F:diphosphate hydrolysis-driven proton transmembrane transporter activity"/>
    <property type="evidence" value="ECO:0007669"/>
    <property type="project" value="InterPro"/>
</dbReference>
<feature type="non-terminal residue" evidence="9">
    <location>
        <position position="1"/>
    </location>
</feature>
<evidence type="ECO:0000313" key="9">
    <source>
        <dbReference type="EMBL" id="GAH90417.1"/>
    </source>
</evidence>
<dbReference type="PANTHER" id="PTHR31998">
    <property type="entry name" value="K(+)-INSENSITIVE PYROPHOSPHATE-ENERGIZED PROTON PUMP"/>
    <property type="match status" value="1"/>
</dbReference>
<evidence type="ECO:0000256" key="7">
    <source>
        <dbReference type="ARBA" id="ARBA00023065"/>
    </source>
</evidence>
<accession>X1J8X6</accession>
<keyword evidence="4" id="KW-0460">Magnesium</keyword>
<evidence type="ECO:0000256" key="1">
    <source>
        <dbReference type="ARBA" id="ARBA00004127"/>
    </source>
</evidence>
<dbReference type="GO" id="GO:0016020">
    <property type="term" value="C:membrane"/>
    <property type="evidence" value="ECO:0007669"/>
    <property type="project" value="InterPro"/>
</dbReference>
<keyword evidence="2" id="KW-0813">Transport</keyword>
<sequence>GGVWDNAKKLIEQGHYGGKGSSAHSAAVIGDTVGDALKDVAGPSLHILIKLENILSITLLPLFLTYTII</sequence>
<comment type="caution">
    <text evidence="9">The sequence shown here is derived from an EMBL/GenBank/DDBJ whole genome shotgun (WGS) entry which is preliminary data.</text>
</comment>
<comment type="subcellular location">
    <subcellularLocation>
        <location evidence="1">Endomembrane system</location>
        <topology evidence="1">Multi-pass membrane protein</topology>
    </subcellularLocation>
</comment>
<keyword evidence="7" id="KW-0406">Ion transport</keyword>
<dbReference type="EMBL" id="BARV01000907">
    <property type="protein sequence ID" value="GAH90417.1"/>
    <property type="molecule type" value="Genomic_DNA"/>
</dbReference>
<gene>
    <name evidence="9" type="ORF">S06H3_02923</name>
</gene>
<dbReference type="AlphaFoldDB" id="X1J8X6"/>
<keyword evidence="8" id="KW-0472">Membrane</keyword>
<name>X1J8X6_9ZZZZ</name>
<protein>
    <recommendedName>
        <fullName evidence="10">H(+)-exporting diphosphatase</fullName>
    </recommendedName>
</protein>
<organism evidence="9">
    <name type="scientific">marine sediment metagenome</name>
    <dbReference type="NCBI Taxonomy" id="412755"/>
    <lineage>
        <taxon>unclassified sequences</taxon>
        <taxon>metagenomes</taxon>
        <taxon>ecological metagenomes</taxon>
    </lineage>
</organism>
<keyword evidence="5" id="KW-1278">Translocase</keyword>
<dbReference type="Pfam" id="PF03030">
    <property type="entry name" value="H_PPase"/>
    <property type="match status" value="1"/>
</dbReference>
<evidence type="ECO:0000256" key="4">
    <source>
        <dbReference type="ARBA" id="ARBA00022842"/>
    </source>
</evidence>
<reference evidence="9" key="1">
    <citation type="journal article" date="2014" name="Front. Microbiol.">
        <title>High frequency of phylogenetically diverse reductive dehalogenase-homologous genes in deep subseafloor sedimentary metagenomes.</title>
        <authorList>
            <person name="Kawai M."/>
            <person name="Futagami T."/>
            <person name="Toyoda A."/>
            <person name="Takaki Y."/>
            <person name="Nishi S."/>
            <person name="Hori S."/>
            <person name="Arai W."/>
            <person name="Tsubouchi T."/>
            <person name="Morono Y."/>
            <person name="Uchiyama I."/>
            <person name="Ito T."/>
            <person name="Fujiyama A."/>
            <person name="Inagaki F."/>
            <person name="Takami H."/>
        </authorList>
    </citation>
    <scope>NUCLEOTIDE SEQUENCE</scope>
    <source>
        <strain evidence="9">Expedition CK06-06</strain>
    </source>
</reference>
<dbReference type="GO" id="GO:0012505">
    <property type="term" value="C:endomembrane system"/>
    <property type="evidence" value="ECO:0007669"/>
    <property type="project" value="UniProtKB-SubCell"/>
</dbReference>
<evidence type="ECO:0008006" key="10">
    <source>
        <dbReference type="Google" id="ProtNLM"/>
    </source>
</evidence>
<evidence type="ECO:0000256" key="2">
    <source>
        <dbReference type="ARBA" id="ARBA00022448"/>
    </source>
</evidence>
<evidence type="ECO:0000256" key="3">
    <source>
        <dbReference type="ARBA" id="ARBA00022692"/>
    </source>
</evidence>
<evidence type="ECO:0000256" key="6">
    <source>
        <dbReference type="ARBA" id="ARBA00022989"/>
    </source>
</evidence>
<dbReference type="InterPro" id="IPR004131">
    <property type="entry name" value="PPase-energised_H-pump"/>
</dbReference>
<proteinExistence type="predicted"/>
<evidence type="ECO:0000256" key="5">
    <source>
        <dbReference type="ARBA" id="ARBA00022967"/>
    </source>
</evidence>
<keyword evidence="6" id="KW-1133">Transmembrane helix</keyword>
<dbReference type="GO" id="GO:0004427">
    <property type="term" value="F:inorganic diphosphate phosphatase activity"/>
    <property type="evidence" value="ECO:0007669"/>
    <property type="project" value="InterPro"/>
</dbReference>
<evidence type="ECO:0000256" key="8">
    <source>
        <dbReference type="ARBA" id="ARBA00023136"/>
    </source>
</evidence>